<dbReference type="SUPFAM" id="SSF54518">
    <property type="entry name" value="Tubby C-terminal domain-like"/>
    <property type="match status" value="1"/>
</dbReference>
<dbReference type="EMBL" id="JAHRHJ020000007">
    <property type="protein sequence ID" value="KAH9309851.1"/>
    <property type="molecule type" value="Genomic_DNA"/>
</dbReference>
<dbReference type="OMA" id="LEMKGNW"/>
<dbReference type="Pfam" id="PF04525">
    <property type="entry name" value="LOR"/>
    <property type="match status" value="1"/>
</dbReference>
<protein>
    <submittedName>
        <fullName evidence="2">Uncharacterized protein</fullName>
    </submittedName>
</protein>
<sequence length="203" mass="22470">MEYQAGQQPQPVCVVAQHFCAPYPVEITVQKKALSLSGADFTVTDSNGNVLFKVAGKVMSLHDRRLLQDAAGNPLLTMKQKTLSMHCRWEAFRGDTSDGQNFAFAAKKSSVFQLKTALDVFLAGNKDEKVCDFHVKGSYFDRSCTVYQGDRILAEMKRKHTVANVLLGKDTFVVVVQAGVDYAFIVALIIILDEINKEGTEED</sequence>
<keyword evidence="3" id="KW-1185">Reference proteome</keyword>
<accession>A0AA38FSN6</accession>
<dbReference type="InterPro" id="IPR038595">
    <property type="entry name" value="LOR_sf"/>
</dbReference>
<dbReference type="Gene3D" id="2.40.160.200">
    <property type="entry name" value="LURP1-related"/>
    <property type="match status" value="1"/>
</dbReference>
<reference evidence="2 3" key="1">
    <citation type="journal article" date="2021" name="Nat. Plants">
        <title>The Taxus genome provides insights into paclitaxel biosynthesis.</title>
        <authorList>
            <person name="Xiong X."/>
            <person name="Gou J."/>
            <person name="Liao Q."/>
            <person name="Li Y."/>
            <person name="Zhou Q."/>
            <person name="Bi G."/>
            <person name="Li C."/>
            <person name="Du R."/>
            <person name="Wang X."/>
            <person name="Sun T."/>
            <person name="Guo L."/>
            <person name="Liang H."/>
            <person name="Lu P."/>
            <person name="Wu Y."/>
            <person name="Zhang Z."/>
            <person name="Ro D.K."/>
            <person name="Shang Y."/>
            <person name="Huang S."/>
            <person name="Yan J."/>
        </authorList>
    </citation>
    <scope>NUCLEOTIDE SEQUENCE [LARGE SCALE GENOMIC DNA]</scope>
    <source>
        <strain evidence="2">Ta-2019</strain>
    </source>
</reference>
<dbReference type="PANTHER" id="PTHR31087:SF58">
    <property type="entry name" value="OS07G0230700 PROTEIN"/>
    <property type="match status" value="1"/>
</dbReference>
<evidence type="ECO:0000313" key="2">
    <source>
        <dbReference type="EMBL" id="KAH9309851.1"/>
    </source>
</evidence>
<dbReference type="InterPro" id="IPR007612">
    <property type="entry name" value="LOR"/>
</dbReference>
<gene>
    <name evidence="2" type="ORF">KI387_037762</name>
</gene>
<dbReference type="InterPro" id="IPR025659">
    <property type="entry name" value="Tubby-like_C"/>
</dbReference>
<evidence type="ECO:0000313" key="3">
    <source>
        <dbReference type="Proteomes" id="UP000824469"/>
    </source>
</evidence>
<dbReference type="Proteomes" id="UP000824469">
    <property type="component" value="Unassembled WGS sequence"/>
</dbReference>
<comment type="caution">
    <text evidence="2">The sequence shown here is derived from an EMBL/GenBank/DDBJ whole genome shotgun (WGS) entry which is preliminary data.</text>
</comment>
<name>A0AA38FSN6_TAXCH</name>
<proteinExistence type="inferred from homology"/>
<evidence type="ECO:0000256" key="1">
    <source>
        <dbReference type="ARBA" id="ARBA00005437"/>
    </source>
</evidence>
<dbReference type="PANTHER" id="PTHR31087">
    <property type="match status" value="1"/>
</dbReference>
<dbReference type="AlphaFoldDB" id="A0AA38FSN6"/>
<comment type="similarity">
    <text evidence="1">Belongs to the LOR family.</text>
</comment>
<organism evidence="2 3">
    <name type="scientific">Taxus chinensis</name>
    <name type="common">Chinese yew</name>
    <name type="synonym">Taxus wallichiana var. chinensis</name>
    <dbReference type="NCBI Taxonomy" id="29808"/>
    <lineage>
        <taxon>Eukaryota</taxon>
        <taxon>Viridiplantae</taxon>
        <taxon>Streptophyta</taxon>
        <taxon>Embryophyta</taxon>
        <taxon>Tracheophyta</taxon>
        <taxon>Spermatophyta</taxon>
        <taxon>Pinopsida</taxon>
        <taxon>Pinidae</taxon>
        <taxon>Conifers II</taxon>
        <taxon>Cupressales</taxon>
        <taxon>Taxaceae</taxon>
        <taxon>Taxus</taxon>
    </lineage>
</organism>